<proteinExistence type="predicted"/>
<dbReference type="Proteomes" id="UP001610861">
    <property type="component" value="Unassembled WGS sequence"/>
</dbReference>
<accession>A0ABW7QGB8</accession>
<keyword evidence="1" id="KW-1133">Transmembrane helix</keyword>
<feature type="transmembrane region" description="Helical" evidence="1">
    <location>
        <begin position="103"/>
        <end position="123"/>
    </location>
</feature>
<keyword evidence="1" id="KW-0472">Membrane</keyword>
<evidence type="ECO:0000256" key="1">
    <source>
        <dbReference type="SAM" id="Phobius"/>
    </source>
</evidence>
<keyword evidence="3" id="KW-1185">Reference proteome</keyword>
<reference evidence="2 3" key="1">
    <citation type="submission" date="2024-09" db="EMBL/GenBank/DDBJ databases">
        <authorList>
            <person name="Pan X."/>
        </authorList>
    </citation>
    <scope>NUCLEOTIDE SEQUENCE [LARGE SCALE GENOMIC DNA]</scope>
    <source>
        <strain evidence="2 3">B2969</strain>
    </source>
</reference>
<feature type="transmembrane region" description="Helical" evidence="1">
    <location>
        <begin position="76"/>
        <end position="96"/>
    </location>
</feature>
<organism evidence="2 3">
    <name type="scientific">Microbacterium alkaliflavum</name>
    <dbReference type="NCBI Taxonomy" id="3248839"/>
    <lineage>
        <taxon>Bacteria</taxon>
        <taxon>Bacillati</taxon>
        <taxon>Actinomycetota</taxon>
        <taxon>Actinomycetes</taxon>
        <taxon>Micrococcales</taxon>
        <taxon>Microbacteriaceae</taxon>
        <taxon>Microbacterium</taxon>
    </lineage>
</organism>
<dbReference type="EMBL" id="JBIQWL010000020">
    <property type="protein sequence ID" value="MFH8253252.1"/>
    <property type="molecule type" value="Genomic_DNA"/>
</dbReference>
<evidence type="ECO:0000313" key="3">
    <source>
        <dbReference type="Proteomes" id="UP001610861"/>
    </source>
</evidence>
<evidence type="ECO:0000313" key="2">
    <source>
        <dbReference type="EMBL" id="MFH8253252.1"/>
    </source>
</evidence>
<feature type="transmembrane region" description="Helical" evidence="1">
    <location>
        <begin position="20"/>
        <end position="45"/>
    </location>
</feature>
<comment type="caution">
    <text evidence="2">The sequence shown here is derived from an EMBL/GenBank/DDBJ whole genome shotgun (WGS) entry which is preliminary data.</text>
</comment>
<gene>
    <name evidence="2" type="ORF">ACH3VR_22995</name>
</gene>
<sequence length="129" mass="13972">MNEDARASSQGWRRVFFQVGWWILIGVTGLFAVYHVVGAVAFSLSDEEQARFIALAALQALSVIVLLIPYRHLEWWAWWATWIPIAALAAAGFVLLGSIGGVYLGLAAIVALAQLVTITKFGAQASPSD</sequence>
<feature type="transmembrane region" description="Helical" evidence="1">
    <location>
        <begin position="52"/>
        <end position="70"/>
    </location>
</feature>
<name>A0ABW7QGB8_9MICO</name>
<protein>
    <submittedName>
        <fullName evidence="2">Uncharacterized protein</fullName>
    </submittedName>
</protein>
<dbReference type="RefSeq" id="WP_397558677.1">
    <property type="nucleotide sequence ID" value="NZ_JBIQWL010000020.1"/>
</dbReference>
<keyword evidence="1" id="KW-0812">Transmembrane</keyword>